<keyword evidence="8 11" id="KW-1133">Transmembrane helix</keyword>
<organism evidence="12 13">
    <name type="scientific">Papaver atlanticum</name>
    <dbReference type="NCBI Taxonomy" id="357466"/>
    <lineage>
        <taxon>Eukaryota</taxon>
        <taxon>Viridiplantae</taxon>
        <taxon>Streptophyta</taxon>
        <taxon>Embryophyta</taxon>
        <taxon>Tracheophyta</taxon>
        <taxon>Spermatophyta</taxon>
        <taxon>Magnoliopsida</taxon>
        <taxon>Ranunculales</taxon>
        <taxon>Papaveraceae</taxon>
        <taxon>Papaveroideae</taxon>
        <taxon>Papaver</taxon>
    </lineage>
</organism>
<evidence type="ECO:0000313" key="12">
    <source>
        <dbReference type="EMBL" id="KAI3900918.1"/>
    </source>
</evidence>
<evidence type="ECO:0000256" key="11">
    <source>
        <dbReference type="RuleBase" id="RU910715"/>
    </source>
</evidence>
<feature type="transmembrane region" description="Helical" evidence="11">
    <location>
        <begin position="100"/>
        <end position="122"/>
    </location>
</feature>
<dbReference type="Gene3D" id="1.20.1280.290">
    <property type="match status" value="2"/>
</dbReference>
<accession>A0AAD4XDY7</accession>
<evidence type="ECO:0000256" key="10">
    <source>
        <dbReference type="ARBA" id="ARBA00037238"/>
    </source>
</evidence>
<comment type="subcellular location">
    <subcellularLocation>
        <location evidence="1 11">Cell membrane</location>
        <topology evidence="1 11">Multi-pass membrane protein</topology>
    </subcellularLocation>
</comment>
<dbReference type="PANTHER" id="PTHR10791:SF30">
    <property type="entry name" value="SUGAR TRANSPORTER SWEET1"/>
    <property type="match status" value="1"/>
</dbReference>
<dbReference type="Proteomes" id="UP001202328">
    <property type="component" value="Unassembled WGS sequence"/>
</dbReference>
<evidence type="ECO:0000256" key="7">
    <source>
        <dbReference type="ARBA" id="ARBA00022737"/>
    </source>
</evidence>
<evidence type="ECO:0000256" key="2">
    <source>
        <dbReference type="ARBA" id="ARBA00007809"/>
    </source>
</evidence>
<evidence type="ECO:0000256" key="3">
    <source>
        <dbReference type="ARBA" id="ARBA00022448"/>
    </source>
</evidence>
<dbReference type="GO" id="GO:0005886">
    <property type="term" value="C:plasma membrane"/>
    <property type="evidence" value="ECO:0007669"/>
    <property type="project" value="UniProtKB-SubCell"/>
</dbReference>
<comment type="similarity">
    <text evidence="2 11">Belongs to the SWEET sugar transporter family.</text>
</comment>
<keyword evidence="4" id="KW-1003">Cell membrane</keyword>
<dbReference type="Pfam" id="PF03083">
    <property type="entry name" value="MtN3_slv"/>
    <property type="match status" value="2"/>
</dbReference>
<evidence type="ECO:0000256" key="1">
    <source>
        <dbReference type="ARBA" id="ARBA00004651"/>
    </source>
</evidence>
<evidence type="ECO:0000256" key="5">
    <source>
        <dbReference type="ARBA" id="ARBA00022597"/>
    </source>
</evidence>
<dbReference type="FunFam" id="1.20.1280.290:FF:000001">
    <property type="entry name" value="Bidirectional sugar transporter SWEET"/>
    <property type="match status" value="1"/>
</dbReference>
<dbReference type="AlphaFoldDB" id="A0AAD4XDY7"/>
<feature type="transmembrane region" description="Helical" evidence="11">
    <location>
        <begin position="128"/>
        <end position="151"/>
    </location>
</feature>
<reference evidence="12" key="1">
    <citation type="submission" date="2022-04" db="EMBL/GenBank/DDBJ databases">
        <title>A functionally conserved STORR gene fusion in Papaver species that diverged 16.8 million years ago.</title>
        <authorList>
            <person name="Catania T."/>
        </authorList>
    </citation>
    <scope>NUCLEOTIDE SEQUENCE</scope>
    <source>
        <strain evidence="12">S-188037</strain>
    </source>
</reference>
<comment type="function">
    <text evidence="11">Mediates both low-affinity uptake and efflux of sugar across the membrane.</text>
</comment>
<dbReference type="GO" id="GO:0051119">
    <property type="term" value="F:sugar transmembrane transporter activity"/>
    <property type="evidence" value="ECO:0007669"/>
    <property type="project" value="InterPro"/>
</dbReference>
<feature type="transmembrane region" description="Helical" evidence="11">
    <location>
        <begin position="45"/>
        <end position="64"/>
    </location>
</feature>
<proteinExistence type="inferred from homology"/>
<comment type="caution">
    <text evidence="12">The sequence shown here is derived from an EMBL/GenBank/DDBJ whole genome shotgun (WGS) entry which is preliminary data.</text>
</comment>
<evidence type="ECO:0000256" key="4">
    <source>
        <dbReference type="ARBA" id="ARBA00022475"/>
    </source>
</evidence>
<keyword evidence="9 11" id="KW-0472">Membrane</keyword>
<sequence length="244" mass="27019">MVNTDLIDSLGIMGNVISFGLFLSPAPTFYQIIKKGSVEDFSPNPYLAAVLNCVLWVLYGSTFVHPHGTLIVAINGIGLMIELIYVCIFIKYATEKGRRYVLSMLAVGAAFHVAAAVFTLLVENGFKTIGFVCAVVNIMMYAMPLDNVLQVHETKSSQYMPKYLLLFNTLNGGCQLALALLRSDISLMVTSGFGFLLGLIQIGVWWWYNNTQPKEEVDNGDWVDVTHSILKDSVKKTNSMSKKE</sequence>
<comment type="function">
    <text evidence="10">Mediates both low-affinity uptake and efflux of sugar across the plasma membrane.</text>
</comment>
<gene>
    <name evidence="12" type="ORF">MKW98_026485</name>
</gene>
<feature type="transmembrane region" description="Helical" evidence="11">
    <location>
        <begin position="12"/>
        <end position="33"/>
    </location>
</feature>
<evidence type="ECO:0000256" key="9">
    <source>
        <dbReference type="ARBA" id="ARBA00023136"/>
    </source>
</evidence>
<feature type="transmembrane region" description="Helical" evidence="11">
    <location>
        <begin position="163"/>
        <end position="181"/>
    </location>
</feature>
<dbReference type="PANTHER" id="PTHR10791">
    <property type="entry name" value="RAG1-ACTIVATING PROTEIN 1"/>
    <property type="match status" value="1"/>
</dbReference>
<keyword evidence="6 11" id="KW-0812">Transmembrane</keyword>
<dbReference type="EMBL" id="JAJJMB010011671">
    <property type="protein sequence ID" value="KAI3900918.1"/>
    <property type="molecule type" value="Genomic_DNA"/>
</dbReference>
<evidence type="ECO:0000256" key="6">
    <source>
        <dbReference type="ARBA" id="ARBA00022692"/>
    </source>
</evidence>
<evidence type="ECO:0000313" key="13">
    <source>
        <dbReference type="Proteomes" id="UP001202328"/>
    </source>
</evidence>
<protein>
    <recommendedName>
        <fullName evidence="11">Bidirectional sugar transporter SWEET</fullName>
    </recommendedName>
</protein>
<name>A0AAD4XDY7_9MAGN</name>
<keyword evidence="5 11" id="KW-0762">Sugar transport</keyword>
<dbReference type="InterPro" id="IPR004316">
    <property type="entry name" value="SWEET_rpt"/>
</dbReference>
<feature type="transmembrane region" description="Helical" evidence="11">
    <location>
        <begin position="70"/>
        <end position="93"/>
    </location>
</feature>
<keyword evidence="3 11" id="KW-0813">Transport</keyword>
<keyword evidence="13" id="KW-1185">Reference proteome</keyword>
<evidence type="ECO:0000256" key="8">
    <source>
        <dbReference type="ARBA" id="ARBA00022989"/>
    </source>
</evidence>
<keyword evidence="7" id="KW-0677">Repeat</keyword>
<dbReference type="InterPro" id="IPR047664">
    <property type="entry name" value="SWEET"/>
</dbReference>
<feature type="transmembrane region" description="Helical" evidence="11">
    <location>
        <begin position="187"/>
        <end position="208"/>
    </location>
</feature>